<evidence type="ECO:0000313" key="3">
    <source>
        <dbReference type="EMBL" id="CAE0497169.1"/>
    </source>
</evidence>
<evidence type="ECO:0000256" key="1">
    <source>
        <dbReference type="ARBA" id="ARBA00022603"/>
    </source>
</evidence>
<dbReference type="GO" id="GO:0032981">
    <property type="term" value="P:mitochondrial respiratory chain complex I assembly"/>
    <property type="evidence" value="ECO:0007669"/>
    <property type="project" value="TreeGrafter"/>
</dbReference>
<dbReference type="PANTHER" id="PTHR13090:SF1">
    <property type="entry name" value="ARGININE-HYDROXYLASE NDUFAF5, MITOCHONDRIAL"/>
    <property type="match status" value="1"/>
</dbReference>
<evidence type="ECO:0000256" key="2">
    <source>
        <dbReference type="ARBA" id="ARBA00022679"/>
    </source>
</evidence>
<keyword evidence="1" id="KW-0489">Methyltransferase</keyword>
<protein>
    <submittedName>
        <fullName evidence="3">Uncharacterized protein</fullName>
    </submittedName>
</protein>
<reference evidence="3" key="1">
    <citation type="submission" date="2021-01" db="EMBL/GenBank/DDBJ databases">
        <authorList>
            <person name="Corre E."/>
            <person name="Pelletier E."/>
            <person name="Niang G."/>
            <person name="Scheremetjew M."/>
            <person name="Finn R."/>
            <person name="Kale V."/>
            <person name="Holt S."/>
            <person name="Cochrane G."/>
            <person name="Meng A."/>
            <person name="Brown T."/>
            <person name="Cohen L."/>
        </authorList>
    </citation>
    <scope>NUCLEOTIDE SEQUENCE</scope>
    <source>
        <strain evidence="3">CCMP1320</strain>
    </source>
</reference>
<dbReference type="InterPro" id="IPR050602">
    <property type="entry name" value="Malonyl-ACP_OMT"/>
</dbReference>
<dbReference type="EMBL" id="HBIP01020601">
    <property type="protein sequence ID" value="CAE0497169.1"/>
    <property type="molecule type" value="Transcribed_RNA"/>
</dbReference>
<gene>
    <name evidence="3" type="ORF">DTER00134_LOCUS12242</name>
</gene>
<dbReference type="GO" id="GO:0005739">
    <property type="term" value="C:mitochondrion"/>
    <property type="evidence" value="ECO:0007669"/>
    <property type="project" value="TreeGrafter"/>
</dbReference>
<dbReference type="GO" id="GO:0032259">
    <property type="term" value="P:methylation"/>
    <property type="evidence" value="ECO:0007669"/>
    <property type="project" value="UniProtKB-KW"/>
</dbReference>
<accession>A0A7S3QZ37</accession>
<organism evidence="3">
    <name type="scientific">Dunaliella tertiolecta</name>
    <name type="common">Green alga</name>
    <dbReference type="NCBI Taxonomy" id="3047"/>
    <lineage>
        <taxon>Eukaryota</taxon>
        <taxon>Viridiplantae</taxon>
        <taxon>Chlorophyta</taxon>
        <taxon>core chlorophytes</taxon>
        <taxon>Chlorophyceae</taxon>
        <taxon>CS clade</taxon>
        <taxon>Chlamydomonadales</taxon>
        <taxon>Dunaliellaceae</taxon>
        <taxon>Dunaliella</taxon>
    </lineage>
</organism>
<proteinExistence type="predicted"/>
<name>A0A7S3QZ37_DUNTE</name>
<keyword evidence="2" id="KW-0808">Transferase</keyword>
<dbReference type="AlphaFoldDB" id="A0A7S3QZ37"/>
<dbReference type="PANTHER" id="PTHR13090">
    <property type="entry name" value="ARGININE-HYDROXYLASE NDUFAF5, MITOCHONDRIAL"/>
    <property type="match status" value="1"/>
</dbReference>
<sequence length="115" mass="12484">MQTCEGDGVDSPLGPEAVVAHLRLLGESNAVIHRQQKLQPDAALAAAAAYRSMFQEEDGTIPATFEVMYLTGWTPHPSQQKPSKRGSQTVSFQVGCMIMCISANNQGCSVRWFVT</sequence>
<dbReference type="GO" id="GO:0008168">
    <property type="term" value="F:methyltransferase activity"/>
    <property type="evidence" value="ECO:0007669"/>
    <property type="project" value="UniProtKB-KW"/>
</dbReference>